<proteinExistence type="inferred from homology"/>
<evidence type="ECO:0000256" key="2">
    <source>
        <dbReference type="RuleBase" id="RU003616"/>
    </source>
</evidence>
<keyword evidence="3" id="KW-1133">Transmembrane helix</keyword>
<dbReference type="Pfam" id="PF00011">
    <property type="entry name" value="HSP20"/>
    <property type="match status" value="1"/>
</dbReference>
<keyword evidence="3" id="KW-0812">Transmembrane</keyword>
<keyword evidence="6" id="KW-1185">Reference proteome</keyword>
<evidence type="ECO:0000256" key="3">
    <source>
        <dbReference type="SAM" id="Phobius"/>
    </source>
</evidence>
<evidence type="ECO:0000259" key="4">
    <source>
        <dbReference type="PROSITE" id="PS01031"/>
    </source>
</evidence>
<name>A0A498I2B2_MALDO</name>
<evidence type="ECO:0000313" key="6">
    <source>
        <dbReference type="Proteomes" id="UP000290289"/>
    </source>
</evidence>
<sequence length="165" mass="18866">MDSNGEVVNIIRSYEDFMPYCKFLKEERFDIYQIPLHGFKMEQFKLFVNDNKGTIKIEGQRPKGGSRWSRFRQKFKLPCNVYNTKDIHASFGNGVLTIRLPKREPLMISNSDDKSDLFVYNGKLFRLKISKRGILGSIALVAVGVAVGGYVILKHLPSTHAAEKH</sequence>
<dbReference type="Proteomes" id="UP000290289">
    <property type="component" value="Chromosome 14"/>
</dbReference>
<dbReference type="PROSITE" id="PS01031">
    <property type="entry name" value="SHSP"/>
    <property type="match status" value="1"/>
</dbReference>
<dbReference type="AlphaFoldDB" id="A0A498I2B2"/>
<evidence type="ECO:0000313" key="5">
    <source>
        <dbReference type="EMBL" id="RXH76145.1"/>
    </source>
</evidence>
<dbReference type="CDD" id="cd06464">
    <property type="entry name" value="ACD_sHsps-like"/>
    <property type="match status" value="1"/>
</dbReference>
<accession>A0A498I2B2</accession>
<dbReference type="SUPFAM" id="SSF49764">
    <property type="entry name" value="HSP20-like chaperones"/>
    <property type="match status" value="1"/>
</dbReference>
<dbReference type="InterPro" id="IPR002068">
    <property type="entry name" value="A-crystallin/Hsp20_dom"/>
</dbReference>
<dbReference type="InterPro" id="IPR008978">
    <property type="entry name" value="HSP20-like_chaperone"/>
</dbReference>
<comment type="similarity">
    <text evidence="1 2">Belongs to the small heat shock protein (HSP20) family.</text>
</comment>
<reference evidence="5 6" key="1">
    <citation type="submission" date="2018-10" db="EMBL/GenBank/DDBJ databases">
        <title>A high-quality apple genome assembly.</title>
        <authorList>
            <person name="Hu J."/>
        </authorList>
    </citation>
    <scope>NUCLEOTIDE SEQUENCE [LARGE SCALE GENOMIC DNA]</scope>
    <source>
        <strain evidence="6">cv. HFTH1</strain>
        <tissue evidence="5">Young leaf</tissue>
    </source>
</reference>
<dbReference type="EMBL" id="RDQH01000340">
    <property type="protein sequence ID" value="RXH76145.1"/>
    <property type="molecule type" value="Genomic_DNA"/>
</dbReference>
<keyword evidence="3" id="KW-0472">Membrane</keyword>
<organism evidence="5 6">
    <name type="scientific">Malus domestica</name>
    <name type="common">Apple</name>
    <name type="synonym">Pyrus malus</name>
    <dbReference type="NCBI Taxonomy" id="3750"/>
    <lineage>
        <taxon>Eukaryota</taxon>
        <taxon>Viridiplantae</taxon>
        <taxon>Streptophyta</taxon>
        <taxon>Embryophyta</taxon>
        <taxon>Tracheophyta</taxon>
        <taxon>Spermatophyta</taxon>
        <taxon>Magnoliopsida</taxon>
        <taxon>eudicotyledons</taxon>
        <taxon>Gunneridae</taxon>
        <taxon>Pentapetalae</taxon>
        <taxon>rosids</taxon>
        <taxon>fabids</taxon>
        <taxon>Rosales</taxon>
        <taxon>Rosaceae</taxon>
        <taxon>Amygdaloideae</taxon>
        <taxon>Maleae</taxon>
        <taxon>Malus</taxon>
    </lineage>
</organism>
<comment type="caution">
    <text evidence="5">The sequence shown here is derived from an EMBL/GenBank/DDBJ whole genome shotgun (WGS) entry which is preliminary data.</text>
</comment>
<feature type="domain" description="SHSP" evidence="4">
    <location>
        <begin position="11"/>
        <end position="120"/>
    </location>
</feature>
<feature type="transmembrane region" description="Helical" evidence="3">
    <location>
        <begin position="133"/>
        <end position="153"/>
    </location>
</feature>
<dbReference type="Gene3D" id="2.60.40.790">
    <property type="match status" value="1"/>
</dbReference>
<gene>
    <name evidence="5" type="ORF">DVH24_019033</name>
</gene>
<protein>
    <recommendedName>
        <fullName evidence="4">SHSP domain-containing protein</fullName>
    </recommendedName>
</protein>
<evidence type="ECO:0000256" key="1">
    <source>
        <dbReference type="PROSITE-ProRule" id="PRU00285"/>
    </source>
</evidence>